<evidence type="ECO:0000256" key="4">
    <source>
        <dbReference type="ARBA" id="ARBA00023242"/>
    </source>
</evidence>
<comment type="similarity">
    <text evidence="2">Belongs to the WD repeat Groucho/TLE family.</text>
</comment>
<dbReference type="GO" id="GO:0005667">
    <property type="term" value="C:transcription regulator complex"/>
    <property type="evidence" value="ECO:0007669"/>
    <property type="project" value="TreeGrafter"/>
</dbReference>
<sequence>MYPQGRHPYYEMSYGLNIEMHKQILTLDLFARGSKQQLGLLYNHPPQKRGPPLPPVSPPVPYPRASVVGWGRRPPLTHTRSLQHQQQVAQAVERAKQVTMTELNAIIGPHSPPTSLQQQQLQAQHLSHATHGPPVQLPPHPSGLQPPGIPPVTGSSSGLLALGALGSQAHLSVKDEKNHHELDHRGAAQGGDGGQSAGLGAEVLEAPL</sequence>
<dbReference type="Pfam" id="PF03920">
    <property type="entry name" value="TLE_N"/>
    <property type="match status" value="1"/>
</dbReference>
<dbReference type="GO" id="GO:0016055">
    <property type="term" value="P:Wnt signaling pathway"/>
    <property type="evidence" value="ECO:0007669"/>
    <property type="project" value="UniProtKB-KW"/>
</dbReference>
<feature type="compositionally biased region" description="Gly residues" evidence="5">
    <location>
        <begin position="188"/>
        <end position="197"/>
    </location>
</feature>
<proteinExistence type="inferred from homology"/>
<dbReference type="PANTHER" id="PTHR10814:SF24">
    <property type="entry name" value="TRANSDUCIN-LIKE ENHANCER PROTEIN 3"/>
    <property type="match status" value="1"/>
</dbReference>
<evidence type="ECO:0000313" key="7">
    <source>
        <dbReference type="EMBL" id="TKC45288.1"/>
    </source>
</evidence>
<evidence type="ECO:0000256" key="2">
    <source>
        <dbReference type="ARBA" id="ARBA00005969"/>
    </source>
</evidence>
<dbReference type="InterPro" id="IPR005617">
    <property type="entry name" value="Groucho/TLE_N"/>
</dbReference>
<dbReference type="GO" id="GO:0090090">
    <property type="term" value="P:negative regulation of canonical Wnt signaling pathway"/>
    <property type="evidence" value="ECO:0007669"/>
    <property type="project" value="TreeGrafter"/>
</dbReference>
<feature type="region of interest" description="Disordered" evidence="5">
    <location>
        <begin position="176"/>
        <end position="208"/>
    </location>
</feature>
<name>A0A4U1F7A7_MONMO</name>
<dbReference type="GO" id="GO:0005634">
    <property type="term" value="C:nucleus"/>
    <property type="evidence" value="ECO:0007669"/>
    <property type="project" value="UniProtKB-SubCell"/>
</dbReference>
<comment type="caution">
    <text evidence="7">The sequence shown here is derived from an EMBL/GenBank/DDBJ whole genome shotgun (WGS) entry which is preliminary data.</text>
</comment>
<organism evidence="7 8">
    <name type="scientific">Monodon monoceros</name>
    <name type="common">Narwhal</name>
    <name type="synonym">Ceratodon monodon</name>
    <dbReference type="NCBI Taxonomy" id="40151"/>
    <lineage>
        <taxon>Eukaryota</taxon>
        <taxon>Metazoa</taxon>
        <taxon>Chordata</taxon>
        <taxon>Craniata</taxon>
        <taxon>Vertebrata</taxon>
        <taxon>Euteleostomi</taxon>
        <taxon>Mammalia</taxon>
        <taxon>Eutheria</taxon>
        <taxon>Laurasiatheria</taxon>
        <taxon>Artiodactyla</taxon>
        <taxon>Whippomorpha</taxon>
        <taxon>Cetacea</taxon>
        <taxon>Odontoceti</taxon>
        <taxon>Monodontidae</taxon>
        <taxon>Monodon</taxon>
    </lineage>
</organism>
<comment type="subcellular location">
    <subcellularLocation>
        <location evidence="1">Nucleus</location>
    </subcellularLocation>
</comment>
<evidence type="ECO:0000256" key="5">
    <source>
        <dbReference type="SAM" id="MobiDB-lite"/>
    </source>
</evidence>
<feature type="domain" description="Groucho/TLE N-terminal Q-rich" evidence="6">
    <location>
        <begin position="81"/>
        <end position="126"/>
    </location>
</feature>
<feature type="compositionally biased region" description="Basic and acidic residues" evidence="5">
    <location>
        <begin position="176"/>
        <end position="186"/>
    </location>
</feature>
<dbReference type="GO" id="GO:0003714">
    <property type="term" value="F:transcription corepressor activity"/>
    <property type="evidence" value="ECO:0007669"/>
    <property type="project" value="TreeGrafter"/>
</dbReference>
<dbReference type="InterPro" id="IPR009146">
    <property type="entry name" value="Groucho_enhance"/>
</dbReference>
<evidence type="ECO:0000256" key="3">
    <source>
        <dbReference type="ARBA" id="ARBA00022687"/>
    </source>
</evidence>
<reference evidence="8" key="1">
    <citation type="journal article" date="2019" name="IScience">
        <title>Narwhal Genome Reveals Long-Term Low Genetic Diversity despite Current Large Abundance Size.</title>
        <authorList>
            <person name="Westbury M.V."/>
            <person name="Petersen B."/>
            <person name="Garde E."/>
            <person name="Heide-Jorgensen M.P."/>
            <person name="Lorenzen E.D."/>
        </authorList>
    </citation>
    <scope>NUCLEOTIDE SEQUENCE [LARGE SCALE GENOMIC DNA]</scope>
</reference>
<keyword evidence="3" id="KW-0879">Wnt signaling pathway</keyword>
<protein>
    <recommendedName>
        <fullName evidence="6">Groucho/TLE N-terminal Q-rich domain-containing protein</fullName>
    </recommendedName>
</protein>
<dbReference type="AlphaFoldDB" id="A0A4U1F7A7"/>
<feature type="compositionally biased region" description="Low complexity" evidence="5">
    <location>
        <begin position="113"/>
        <end position="130"/>
    </location>
</feature>
<dbReference type="PANTHER" id="PTHR10814">
    <property type="entry name" value="TRANSDUCIN-LIKE ENHANCER PROTEIN"/>
    <property type="match status" value="1"/>
</dbReference>
<keyword evidence="4" id="KW-0539">Nucleus</keyword>
<accession>A0A4U1F7A7</accession>
<feature type="region of interest" description="Disordered" evidence="5">
    <location>
        <begin position="106"/>
        <end position="156"/>
    </location>
</feature>
<gene>
    <name evidence="7" type="ORF">EI555_005985</name>
</gene>
<dbReference type="EMBL" id="RWIC01000336">
    <property type="protein sequence ID" value="TKC45288.1"/>
    <property type="molecule type" value="Genomic_DNA"/>
</dbReference>
<evidence type="ECO:0000313" key="8">
    <source>
        <dbReference type="Proteomes" id="UP000308365"/>
    </source>
</evidence>
<dbReference type="Proteomes" id="UP000308365">
    <property type="component" value="Unassembled WGS sequence"/>
</dbReference>
<evidence type="ECO:0000259" key="6">
    <source>
        <dbReference type="Pfam" id="PF03920"/>
    </source>
</evidence>
<evidence type="ECO:0000256" key="1">
    <source>
        <dbReference type="ARBA" id="ARBA00004123"/>
    </source>
</evidence>